<protein>
    <recommendedName>
        <fullName evidence="2">DUF1173 family protein</fullName>
    </recommendedName>
</protein>
<reference evidence="1" key="1">
    <citation type="submission" date="2016-09" db="EMBL/GenBank/DDBJ databases">
        <authorList>
            <person name="Capua I."/>
            <person name="De Benedictis P."/>
            <person name="Joannis T."/>
            <person name="Lombin L.H."/>
            <person name="Cattoli G."/>
        </authorList>
    </citation>
    <scope>NUCLEOTIDE SEQUENCE</scope>
    <source>
        <strain evidence="1">B9</strain>
    </source>
</reference>
<evidence type="ECO:0000313" key="1">
    <source>
        <dbReference type="EMBL" id="SCU77442.1"/>
    </source>
</evidence>
<sequence length="412" mass="45865">MITVRIGSEEHDLERVLDSPADYARGLDRAKTHQGYAECGCSMASPRPKLVIRRHGKIFILARWPDDPRPHRDGCPFLNRFNRSNGVASARDAFQSADGTHDVRLDVSLKVAGGGQTASKRQPSSSASRSQRRAAPLLAFLQYAWQSAGLHVWPGYGRRGWNACWSRVVAELAECKINGRSGSEVLHVMERWDEARKAEQAAELEAFHDRASASKDGYQRGLIIGEVDALQPSPHGGRLKLRQARHWYFLSNDLYEQFQRKYAVAIAGIGREDSRCVAVIAFEKSRQGYLNVMDVAAMLANAQFLPCDSSYEVAMADRLIGAGRAFEKPLRHVDHAPVHPDFRLTDTTSETVIEVLGLAGNPEYDQRMAEKCAYYRQAGIRLVEWVPGTQPLDALKLPPATRRQSRAATTAT</sequence>
<proteinExistence type="predicted"/>
<dbReference type="EMBL" id="FMSH01000308">
    <property type="protein sequence ID" value="SCU77442.1"/>
    <property type="molecule type" value="Genomic_DNA"/>
</dbReference>
<gene>
    <name evidence="1" type="ORF">CNECB9_3760030</name>
</gene>
<evidence type="ECO:0008006" key="2">
    <source>
        <dbReference type="Google" id="ProtNLM"/>
    </source>
</evidence>
<name>A0A1K0JDN7_CUPNE</name>
<organism evidence="1">
    <name type="scientific">Cupriavidus necator</name>
    <name type="common">Alcaligenes eutrophus</name>
    <name type="synonym">Ralstonia eutropha</name>
    <dbReference type="NCBI Taxonomy" id="106590"/>
    <lineage>
        <taxon>Bacteria</taxon>
        <taxon>Pseudomonadati</taxon>
        <taxon>Pseudomonadota</taxon>
        <taxon>Betaproteobacteria</taxon>
        <taxon>Burkholderiales</taxon>
        <taxon>Burkholderiaceae</taxon>
        <taxon>Cupriavidus</taxon>
    </lineage>
</organism>
<dbReference type="Pfam" id="PF06666">
    <property type="entry name" value="DUF1173"/>
    <property type="match status" value="1"/>
</dbReference>
<dbReference type="RefSeq" id="WP_340526902.1">
    <property type="nucleotide sequence ID" value="NZ_FMSH01000308.1"/>
</dbReference>
<accession>A0A1K0JDN7</accession>
<dbReference type="AlphaFoldDB" id="A0A1K0JDN7"/>
<dbReference type="InterPro" id="IPR009553">
    <property type="entry name" value="DUF1173"/>
</dbReference>